<keyword evidence="3" id="KW-0699">rRNA-binding</keyword>
<evidence type="ECO:0000256" key="5">
    <source>
        <dbReference type="ARBA" id="ARBA00022980"/>
    </source>
</evidence>
<keyword evidence="10" id="KW-1185">Reference proteome</keyword>
<dbReference type="InterPro" id="IPR036510">
    <property type="entry name" value="Ribosomal_bS20_sf"/>
</dbReference>
<dbReference type="Gene3D" id="1.20.58.110">
    <property type="entry name" value="Ribosomal protein S20"/>
    <property type="match status" value="1"/>
</dbReference>
<dbReference type="AlphaFoldDB" id="A0A0G4JVC9"/>
<dbReference type="Pfam" id="PF01649">
    <property type="entry name" value="Ribosomal_S20p"/>
    <property type="match status" value="1"/>
</dbReference>
<comment type="function">
    <text evidence="1">Binds directly to 16S ribosomal RNA.</text>
</comment>
<name>A0A0G4JVC9_9GAMM</name>
<evidence type="ECO:0000313" key="9">
    <source>
        <dbReference type="EMBL" id="CPR16908.1"/>
    </source>
</evidence>
<comment type="similarity">
    <text evidence="2">Belongs to the bacterial ribosomal protein bS20 family.</text>
</comment>
<proteinExistence type="inferred from homology"/>
<dbReference type="FunFam" id="1.20.58.110:FF:000001">
    <property type="entry name" value="30S ribosomal protein S20"/>
    <property type="match status" value="1"/>
</dbReference>
<evidence type="ECO:0000256" key="8">
    <source>
        <dbReference type="ARBA" id="ARBA00035343"/>
    </source>
</evidence>
<evidence type="ECO:0000256" key="3">
    <source>
        <dbReference type="ARBA" id="ARBA00022730"/>
    </source>
</evidence>
<dbReference type="NCBIfam" id="TIGR00029">
    <property type="entry name" value="S20"/>
    <property type="match status" value="1"/>
</dbReference>
<dbReference type="EMBL" id="CGIG01000001">
    <property type="protein sequence ID" value="CPR16908.1"/>
    <property type="molecule type" value="Genomic_DNA"/>
</dbReference>
<dbReference type="GO" id="GO:0005829">
    <property type="term" value="C:cytosol"/>
    <property type="evidence" value="ECO:0007669"/>
    <property type="project" value="TreeGrafter"/>
</dbReference>
<evidence type="ECO:0000256" key="7">
    <source>
        <dbReference type="ARBA" id="ARBA00035136"/>
    </source>
</evidence>
<organism evidence="9 10">
    <name type="scientific">Brenneria goodwinii</name>
    <dbReference type="NCBI Taxonomy" id="1109412"/>
    <lineage>
        <taxon>Bacteria</taxon>
        <taxon>Pseudomonadati</taxon>
        <taxon>Pseudomonadota</taxon>
        <taxon>Gammaproteobacteria</taxon>
        <taxon>Enterobacterales</taxon>
        <taxon>Pectobacteriaceae</taxon>
        <taxon>Brenneria</taxon>
    </lineage>
</organism>
<evidence type="ECO:0000313" key="10">
    <source>
        <dbReference type="Proteomes" id="UP000044377"/>
    </source>
</evidence>
<accession>A0A0G4JVC9</accession>
<keyword evidence="4" id="KW-0694">RNA-binding</keyword>
<reference evidence="10" key="1">
    <citation type="submission" date="2015-01" db="EMBL/GenBank/DDBJ databases">
        <authorList>
            <person name="Paterson Steve"/>
        </authorList>
    </citation>
    <scope>NUCLEOTIDE SEQUENCE [LARGE SCALE GENOMIC DNA]</scope>
    <source>
        <strain evidence="10">OBR1</strain>
    </source>
</reference>
<dbReference type="PANTHER" id="PTHR33398:SF1">
    <property type="entry name" value="SMALL RIBOSOMAL SUBUNIT PROTEIN BS20C"/>
    <property type="match status" value="1"/>
</dbReference>
<dbReference type="STRING" id="1109412.BN1221_02342c"/>
<evidence type="ECO:0000256" key="1">
    <source>
        <dbReference type="ARBA" id="ARBA00003134"/>
    </source>
</evidence>
<dbReference type="InterPro" id="IPR002583">
    <property type="entry name" value="Ribosomal_bS20"/>
</dbReference>
<dbReference type="Proteomes" id="UP000044377">
    <property type="component" value="Unassembled WGS sequence"/>
</dbReference>
<dbReference type="PANTHER" id="PTHR33398">
    <property type="entry name" value="30S RIBOSOMAL PROTEIN S20"/>
    <property type="match status" value="1"/>
</dbReference>
<protein>
    <recommendedName>
        <fullName evidence="7">Small ribosomal subunit protein bS20</fullName>
    </recommendedName>
    <alternativeName>
        <fullName evidence="8">30S ribosomal protein S20</fullName>
    </alternativeName>
</protein>
<dbReference type="GO" id="GO:0015935">
    <property type="term" value="C:small ribosomal subunit"/>
    <property type="evidence" value="ECO:0007669"/>
    <property type="project" value="TreeGrafter"/>
</dbReference>
<keyword evidence="5 9" id="KW-0689">Ribosomal protein</keyword>
<sequence>MMRTFIKKVYAAIATGDKEAAQNAFNDMQPIVDRQASKGLIHKNKAARHKSNLVARINAMQ</sequence>
<dbReference type="GO" id="GO:0003735">
    <property type="term" value="F:structural constituent of ribosome"/>
    <property type="evidence" value="ECO:0007669"/>
    <property type="project" value="InterPro"/>
</dbReference>
<dbReference type="SUPFAM" id="SSF46992">
    <property type="entry name" value="Ribosomal protein S20"/>
    <property type="match status" value="1"/>
</dbReference>
<dbReference type="GO" id="GO:0006412">
    <property type="term" value="P:translation"/>
    <property type="evidence" value="ECO:0007669"/>
    <property type="project" value="InterPro"/>
</dbReference>
<dbReference type="GO" id="GO:0070181">
    <property type="term" value="F:small ribosomal subunit rRNA binding"/>
    <property type="evidence" value="ECO:0007669"/>
    <property type="project" value="TreeGrafter"/>
</dbReference>
<gene>
    <name evidence="9" type="ORF">BN1221_02342c</name>
</gene>
<keyword evidence="6" id="KW-0687">Ribonucleoprotein</keyword>
<evidence type="ECO:0000256" key="4">
    <source>
        <dbReference type="ARBA" id="ARBA00022884"/>
    </source>
</evidence>
<evidence type="ECO:0000256" key="2">
    <source>
        <dbReference type="ARBA" id="ARBA00007634"/>
    </source>
</evidence>
<evidence type="ECO:0000256" key="6">
    <source>
        <dbReference type="ARBA" id="ARBA00023274"/>
    </source>
</evidence>